<evidence type="ECO:0000256" key="1">
    <source>
        <dbReference type="SAM" id="SignalP"/>
    </source>
</evidence>
<dbReference type="AlphaFoldDB" id="A0A7S1BZH5"/>
<dbReference type="EMBL" id="HBFR01039358">
    <property type="protein sequence ID" value="CAD8901561.1"/>
    <property type="molecule type" value="Transcribed_RNA"/>
</dbReference>
<evidence type="ECO:0008006" key="3">
    <source>
        <dbReference type="Google" id="ProtNLM"/>
    </source>
</evidence>
<name>A0A7S1BZH5_9STRA</name>
<protein>
    <recommendedName>
        <fullName evidence="3">N-acetyltransferase domain-containing protein</fullName>
    </recommendedName>
</protein>
<reference evidence="2" key="1">
    <citation type="submission" date="2021-01" db="EMBL/GenBank/DDBJ databases">
        <authorList>
            <person name="Corre E."/>
            <person name="Pelletier E."/>
            <person name="Niang G."/>
            <person name="Scheremetjew M."/>
            <person name="Finn R."/>
            <person name="Kale V."/>
            <person name="Holt S."/>
            <person name="Cochrane G."/>
            <person name="Meng A."/>
            <person name="Brown T."/>
            <person name="Cohen L."/>
        </authorList>
    </citation>
    <scope>NUCLEOTIDE SEQUENCE</scope>
    <source>
        <strain evidence="2">308</strain>
    </source>
</reference>
<gene>
    <name evidence="2" type="ORF">CHYS00102_LOCUS28780</name>
</gene>
<evidence type="ECO:0000313" key="2">
    <source>
        <dbReference type="EMBL" id="CAD8901561.1"/>
    </source>
</evidence>
<feature type="chain" id="PRO_5030690463" description="N-acetyltransferase domain-containing protein" evidence="1">
    <location>
        <begin position="25"/>
        <end position="380"/>
    </location>
</feature>
<sequence length="380" mass="42288">MLRMLKHTFRLGLFSTAITLCSHAYVTPPSYRITGIPAPVRSRRTISSPYSPTASSRLLSQQRLEIETKIDDEKITKLFAWISRAFAGEEEYNNLMAAVAAIFATNLPPESPLNNMLGYAMSNIAPEETQVGSPLPRFERERASLGAMGAAQWTGQFRTRPHSLLDVRGLSSVEDWKLSLPRGCRRTLSGKVDKMDFYVTARPIRGGEPAPHSSLAHFRCVVEHEMRLIAAGGNDPDGFLEALSEGVGRYAGTTRMAGTIREYRIGSPKGKVIAFAHEVVKGRTIRGQWFYSTDEASKCYVWFHSVQDLVRRAIEMENIDIVDLGPSGSDAFSELKERYGFKAVDDWPAVADYMGPFVYEEGQESDTIGGIQSKIFESLM</sequence>
<proteinExistence type="predicted"/>
<feature type="signal peptide" evidence="1">
    <location>
        <begin position="1"/>
        <end position="24"/>
    </location>
</feature>
<organism evidence="2">
    <name type="scientific">Corethron hystrix</name>
    <dbReference type="NCBI Taxonomy" id="216773"/>
    <lineage>
        <taxon>Eukaryota</taxon>
        <taxon>Sar</taxon>
        <taxon>Stramenopiles</taxon>
        <taxon>Ochrophyta</taxon>
        <taxon>Bacillariophyta</taxon>
        <taxon>Coscinodiscophyceae</taxon>
        <taxon>Corethrophycidae</taxon>
        <taxon>Corethrales</taxon>
        <taxon>Corethraceae</taxon>
        <taxon>Corethron</taxon>
    </lineage>
</organism>
<keyword evidence="1" id="KW-0732">Signal</keyword>
<accession>A0A7S1BZH5</accession>